<organism evidence="6 7">
    <name type="scientific">Octadecabacter arcticus 238</name>
    <dbReference type="NCBI Taxonomy" id="391616"/>
    <lineage>
        <taxon>Bacteria</taxon>
        <taxon>Pseudomonadati</taxon>
        <taxon>Pseudomonadota</taxon>
        <taxon>Alphaproteobacteria</taxon>
        <taxon>Rhodobacterales</taxon>
        <taxon>Roseobacteraceae</taxon>
        <taxon>Octadecabacter</taxon>
    </lineage>
</organism>
<dbReference type="InterPro" id="IPR047198">
    <property type="entry name" value="DDP-like_NUDIX"/>
</dbReference>
<dbReference type="GO" id="GO:0005737">
    <property type="term" value="C:cytoplasm"/>
    <property type="evidence" value="ECO:0007669"/>
    <property type="project" value="TreeGrafter"/>
</dbReference>
<keyword evidence="2" id="KW-0479">Metal-binding</keyword>
<sequence length="158" mass="17083">MRSSLNRVLRDYVAPMFRRPKGLQVAALCTRGVGDDEQVLLITSRGTGRWVLPKGWPIRGLASSQAALQEAWEEAGVKDATAKAEPIGSYAYDKTMGSGLPVPVEALIYSVSVQGLESEFPEAGQRELRWVSPTEAANLVDEPELKSILNVMAPKGAS</sequence>
<dbReference type="CDD" id="cd04666">
    <property type="entry name" value="NUDIX_DIPP2_like_Nudt4"/>
    <property type="match status" value="1"/>
</dbReference>
<dbReference type="eggNOG" id="COG0494">
    <property type="taxonomic scope" value="Bacteria"/>
</dbReference>
<evidence type="ECO:0000256" key="2">
    <source>
        <dbReference type="ARBA" id="ARBA00022723"/>
    </source>
</evidence>
<evidence type="ECO:0000313" key="6">
    <source>
        <dbReference type="EMBL" id="AGI73543.1"/>
    </source>
</evidence>
<dbReference type="GO" id="GO:0034432">
    <property type="term" value="F:bis(5'-adenosyl)-pentaphosphatase activity"/>
    <property type="evidence" value="ECO:0007669"/>
    <property type="project" value="TreeGrafter"/>
</dbReference>
<dbReference type="Pfam" id="PF00293">
    <property type="entry name" value="NUDIX"/>
    <property type="match status" value="1"/>
</dbReference>
<gene>
    <name evidence="6" type="ORF">OA238_c35760</name>
</gene>
<dbReference type="GO" id="GO:0071543">
    <property type="term" value="P:diphosphoinositol polyphosphate metabolic process"/>
    <property type="evidence" value="ECO:0007669"/>
    <property type="project" value="TreeGrafter"/>
</dbReference>
<dbReference type="GO" id="GO:1901909">
    <property type="term" value="P:diadenosine hexaphosphate catabolic process"/>
    <property type="evidence" value="ECO:0007669"/>
    <property type="project" value="TreeGrafter"/>
</dbReference>
<evidence type="ECO:0000256" key="1">
    <source>
        <dbReference type="ARBA" id="ARBA00001946"/>
    </source>
</evidence>
<feature type="domain" description="Nudix hydrolase" evidence="5">
    <location>
        <begin position="20"/>
        <end position="153"/>
    </location>
</feature>
<dbReference type="Gene3D" id="3.90.79.10">
    <property type="entry name" value="Nucleoside Triphosphate Pyrophosphohydrolase"/>
    <property type="match status" value="1"/>
</dbReference>
<keyword evidence="4" id="KW-0460">Magnesium</keyword>
<dbReference type="GO" id="GO:1901911">
    <property type="term" value="P:adenosine 5'-(hexahydrogen pentaphosphate) catabolic process"/>
    <property type="evidence" value="ECO:0007669"/>
    <property type="project" value="TreeGrafter"/>
</dbReference>
<dbReference type="Proteomes" id="UP000004688">
    <property type="component" value="Chromosome"/>
</dbReference>
<name>M9RP70_9RHOB</name>
<dbReference type="GO" id="GO:0034431">
    <property type="term" value="F:bis(5'-adenosyl)-hexaphosphatase activity"/>
    <property type="evidence" value="ECO:0007669"/>
    <property type="project" value="TreeGrafter"/>
</dbReference>
<accession>M9RP70</accession>
<dbReference type="GO" id="GO:0046872">
    <property type="term" value="F:metal ion binding"/>
    <property type="evidence" value="ECO:0007669"/>
    <property type="project" value="UniProtKB-KW"/>
</dbReference>
<dbReference type="RefSeq" id="WP_015496545.1">
    <property type="nucleotide sequence ID" value="NC_020908.1"/>
</dbReference>
<dbReference type="EMBL" id="CP003742">
    <property type="protein sequence ID" value="AGI73543.1"/>
    <property type="molecule type" value="Genomic_DNA"/>
</dbReference>
<dbReference type="GO" id="GO:1901907">
    <property type="term" value="P:diadenosine pentaphosphate catabolic process"/>
    <property type="evidence" value="ECO:0007669"/>
    <property type="project" value="TreeGrafter"/>
</dbReference>
<keyword evidence="3" id="KW-0378">Hydrolase</keyword>
<dbReference type="PROSITE" id="PS51462">
    <property type="entry name" value="NUDIX"/>
    <property type="match status" value="1"/>
</dbReference>
<evidence type="ECO:0000259" key="5">
    <source>
        <dbReference type="PROSITE" id="PS51462"/>
    </source>
</evidence>
<dbReference type="InterPro" id="IPR015797">
    <property type="entry name" value="NUDIX_hydrolase-like_dom_sf"/>
</dbReference>
<protein>
    <recommendedName>
        <fullName evidence="5">Nudix hydrolase domain-containing protein</fullName>
    </recommendedName>
</protein>
<dbReference type="AlphaFoldDB" id="M9RP70"/>
<evidence type="ECO:0000256" key="4">
    <source>
        <dbReference type="ARBA" id="ARBA00022842"/>
    </source>
</evidence>
<evidence type="ECO:0000256" key="3">
    <source>
        <dbReference type="ARBA" id="ARBA00022801"/>
    </source>
</evidence>
<dbReference type="KEGG" id="oar:OA238_c35760"/>
<dbReference type="GO" id="GO:0008486">
    <property type="term" value="F:diphosphoinositol-polyphosphate diphosphatase activity"/>
    <property type="evidence" value="ECO:0007669"/>
    <property type="project" value="TreeGrafter"/>
</dbReference>
<evidence type="ECO:0000313" key="7">
    <source>
        <dbReference type="Proteomes" id="UP000004688"/>
    </source>
</evidence>
<dbReference type="SUPFAM" id="SSF55811">
    <property type="entry name" value="Nudix"/>
    <property type="match status" value="1"/>
</dbReference>
<dbReference type="InterPro" id="IPR000086">
    <property type="entry name" value="NUDIX_hydrolase_dom"/>
</dbReference>
<dbReference type="PANTHER" id="PTHR12629:SF0">
    <property type="entry name" value="DIPHOSPHOINOSITOL-POLYPHOSPHATE DIPHOSPHATASE"/>
    <property type="match status" value="1"/>
</dbReference>
<keyword evidence="7" id="KW-1185">Reference proteome</keyword>
<proteinExistence type="predicted"/>
<dbReference type="GO" id="GO:0000298">
    <property type="term" value="F:endopolyphosphatase activity"/>
    <property type="evidence" value="ECO:0007669"/>
    <property type="project" value="TreeGrafter"/>
</dbReference>
<dbReference type="OrthoDB" id="7066910at2"/>
<dbReference type="STRING" id="391616.OA238_c35760"/>
<comment type="cofactor">
    <cofactor evidence="1">
        <name>Mg(2+)</name>
        <dbReference type="ChEBI" id="CHEBI:18420"/>
    </cofactor>
</comment>
<reference evidence="6 7" key="1">
    <citation type="journal article" date="2013" name="PLoS ONE">
        <title>Poles Apart: Arctic and Antarctic Octadecabacter strains Share High Genome Plasticity and a New Type of Xanthorhodopsin.</title>
        <authorList>
            <person name="Vollmers J."/>
            <person name="Voget S."/>
            <person name="Dietrich S."/>
            <person name="Gollnow K."/>
            <person name="Smits M."/>
            <person name="Meyer K."/>
            <person name="Brinkhoff T."/>
            <person name="Simon M."/>
            <person name="Daniel R."/>
        </authorList>
    </citation>
    <scope>NUCLEOTIDE SEQUENCE [LARGE SCALE GENOMIC DNA]</scope>
    <source>
        <strain evidence="6 7">238</strain>
    </source>
</reference>
<dbReference type="PANTHER" id="PTHR12629">
    <property type="entry name" value="DIPHOSPHOINOSITOL POLYPHOSPHATE PHOSPHOHYDROLASE"/>
    <property type="match status" value="1"/>
</dbReference>
<dbReference type="HOGENOM" id="CLU_037162_8_1_5"/>